<feature type="compositionally biased region" description="Polar residues" evidence="7">
    <location>
        <begin position="1"/>
        <end position="14"/>
    </location>
</feature>
<evidence type="ECO:0000256" key="3">
    <source>
        <dbReference type="ARBA" id="ARBA00035306"/>
    </source>
</evidence>
<evidence type="ECO:0000256" key="1">
    <source>
        <dbReference type="ARBA" id="ARBA00022801"/>
    </source>
</evidence>
<dbReference type="Pfam" id="PF10343">
    <property type="entry name" value="Q_salvage"/>
    <property type="match status" value="1"/>
</dbReference>
<keyword evidence="9" id="KW-1185">Reference proteome</keyword>
<evidence type="ECO:0000256" key="6">
    <source>
        <dbReference type="RuleBase" id="RU365002"/>
    </source>
</evidence>
<feature type="region of interest" description="Disordered" evidence="7">
    <location>
        <begin position="1"/>
        <end position="22"/>
    </location>
</feature>
<dbReference type="EC" id="3.2.2.-" evidence="6"/>
<protein>
    <recommendedName>
        <fullName evidence="3 6">Queuosine 5'-phosphate N-glycosylase/hydrolase</fullName>
        <ecNumber evidence="6">3.2.2.-</ecNumber>
    </recommendedName>
    <alternativeName>
        <fullName evidence="4 6">Queuosine-nucleotide N-glycosylase/hydrolase</fullName>
    </alternativeName>
</protein>
<dbReference type="OrthoDB" id="3258024at2759"/>
<evidence type="ECO:0000313" key="8">
    <source>
        <dbReference type="EMBL" id="THH08520.1"/>
    </source>
</evidence>
<comment type="function">
    <text evidence="6">Catalyzes the hydrolysis of queuosine 5'-phosphate, releasing the nucleobase queuine (q). Is required for salvage of queuine from exogenous queuosine (Q) that is imported and then converted to queuosine 5'-phosphate intracellularly.</text>
</comment>
<evidence type="ECO:0000256" key="4">
    <source>
        <dbReference type="ARBA" id="ARBA00035393"/>
    </source>
</evidence>
<dbReference type="EMBL" id="SGPL01000692">
    <property type="protein sequence ID" value="THH08520.1"/>
    <property type="molecule type" value="Genomic_DNA"/>
</dbReference>
<comment type="catalytic activity">
    <reaction evidence="5 6">
        <text>queuosine 5'-phosphate + H2O = queuine + D-ribose 5-phosphate</text>
        <dbReference type="Rhea" id="RHEA:75387"/>
        <dbReference type="ChEBI" id="CHEBI:15377"/>
        <dbReference type="ChEBI" id="CHEBI:17433"/>
        <dbReference type="ChEBI" id="CHEBI:78346"/>
        <dbReference type="ChEBI" id="CHEBI:194371"/>
    </reaction>
    <physiologicalReaction direction="left-to-right" evidence="5 6">
        <dbReference type="Rhea" id="RHEA:75388"/>
    </physiologicalReaction>
</comment>
<evidence type="ECO:0000256" key="5">
    <source>
        <dbReference type="ARBA" id="ARBA00048204"/>
    </source>
</evidence>
<reference evidence="8 9" key="1">
    <citation type="submission" date="2019-02" db="EMBL/GenBank/DDBJ databases">
        <title>Genome sequencing of the rare red list fungi Bondarzewia mesenterica.</title>
        <authorList>
            <person name="Buettner E."/>
            <person name="Kellner H."/>
        </authorList>
    </citation>
    <scope>NUCLEOTIDE SEQUENCE [LARGE SCALE GENOMIC DNA]</scope>
    <source>
        <strain evidence="8 9">DSM 108281</strain>
    </source>
</reference>
<dbReference type="InterPro" id="IPR019438">
    <property type="entry name" value="Q_salvage"/>
</dbReference>
<dbReference type="GO" id="GO:0016787">
    <property type="term" value="F:hydrolase activity"/>
    <property type="evidence" value="ECO:0007669"/>
    <property type="project" value="UniProtKB-KW"/>
</dbReference>
<keyword evidence="1 6" id="KW-0378">Hydrolase</keyword>
<dbReference type="PANTHER" id="PTHR21314">
    <property type="entry name" value="QUEUOSINE 5'-PHOSPHATE N-GLYCOSYLASE_HYDROLASE-RELATED"/>
    <property type="match status" value="1"/>
</dbReference>
<dbReference type="GO" id="GO:0006400">
    <property type="term" value="P:tRNA modification"/>
    <property type="evidence" value="ECO:0007669"/>
    <property type="project" value="TreeGrafter"/>
</dbReference>
<comment type="similarity">
    <text evidence="2 6">Belongs to the QNG1 protein family.</text>
</comment>
<sequence length="213" mass="24054">MSTLADFSQTSPTMNEKIPMDDLDDWTRSDSVDDLVNPVLETSEWALKINPDGVKAAAQHIHARMRAESYTPHTWRTHPLHLCPPDPYDPTDSRTRATLDWLFLVSSLNFSFWSELEGRPDRYAVAWRAGWDPDAPRAIYTGYWSLVAAIDRALDEGIPITDPAFYADPVRCPDALITHVFRPAPRSAESIPLLHQRIAIMRQNGLILCAVSD</sequence>
<proteinExistence type="inferred from homology"/>
<accession>A0A4S4LFI2</accession>
<evidence type="ECO:0000256" key="7">
    <source>
        <dbReference type="SAM" id="MobiDB-lite"/>
    </source>
</evidence>
<comment type="caution">
    <text evidence="8">The sequence shown here is derived from an EMBL/GenBank/DDBJ whole genome shotgun (WGS) entry which is preliminary data.</text>
</comment>
<dbReference type="PANTHER" id="PTHR21314:SF0">
    <property type="entry name" value="QUEUOSINE 5'-PHOSPHATE N-GLYCOSYLASE_HYDROLASE"/>
    <property type="match status" value="1"/>
</dbReference>
<evidence type="ECO:0000313" key="9">
    <source>
        <dbReference type="Proteomes" id="UP000310158"/>
    </source>
</evidence>
<name>A0A4S4LFI2_9AGAM</name>
<dbReference type="Proteomes" id="UP000310158">
    <property type="component" value="Unassembled WGS sequence"/>
</dbReference>
<gene>
    <name evidence="8" type="ORF">EW146_g8964</name>
</gene>
<organism evidence="8 9">
    <name type="scientific">Bondarzewia mesenterica</name>
    <dbReference type="NCBI Taxonomy" id="1095465"/>
    <lineage>
        <taxon>Eukaryota</taxon>
        <taxon>Fungi</taxon>
        <taxon>Dikarya</taxon>
        <taxon>Basidiomycota</taxon>
        <taxon>Agaricomycotina</taxon>
        <taxon>Agaricomycetes</taxon>
        <taxon>Russulales</taxon>
        <taxon>Bondarzewiaceae</taxon>
        <taxon>Bondarzewia</taxon>
    </lineage>
</organism>
<evidence type="ECO:0000256" key="2">
    <source>
        <dbReference type="ARBA" id="ARBA00035119"/>
    </source>
</evidence>
<dbReference type="AlphaFoldDB" id="A0A4S4LFI2"/>